<accession>A0ABN2NDU0</accession>
<protein>
    <submittedName>
        <fullName evidence="5">Low specificity L-threonine aldolase</fullName>
    </submittedName>
</protein>
<feature type="domain" description="Aromatic amino acid beta-eliminating lyase/threonine aldolase" evidence="4">
    <location>
        <begin position="3"/>
        <end position="326"/>
    </location>
</feature>
<dbReference type="Gene3D" id="3.40.640.10">
    <property type="entry name" value="Type I PLP-dependent aspartate aminotransferase-like (Major domain)"/>
    <property type="match status" value="1"/>
</dbReference>
<evidence type="ECO:0000259" key="4">
    <source>
        <dbReference type="Pfam" id="PF01212"/>
    </source>
</evidence>
<dbReference type="SUPFAM" id="SSF53383">
    <property type="entry name" value="PLP-dependent transferases"/>
    <property type="match status" value="1"/>
</dbReference>
<dbReference type="InterPro" id="IPR015421">
    <property type="entry name" value="PyrdxlP-dep_Trfase_major"/>
</dbReference>
<dbReference type="PANTHER" id="PTHR48097">
    <property type="entry name" value="L-THREONINE ALDOLASE-RELATED"/>
    <property type="match status" value="1"/>
</dbReference>
<dbReference type="PANTHER" id="PTHR48097:SF5">
    <property type="entry name" value="LOW SPECIFICITY L-THREONINE ALDOLASE"/>
    <property type="match status" value="1"/>
</dbReference>
<evidence type="ECO:0000313" key="5">
    <source>
        <dbReference type="EMBL" id="GAA1863189.1"/>
    </source>
</evidence>
<evidence type="ECO:0000256" key="2">
    <source>
        <dbReference type="ARBA" id="ARBA00006966"/>
    </source>
</evidence>
<dbReference type="InterPro" id="IPR015424">
    <property type="entry name" value="PyrdxlP-dep_Trfase"/>
</dbReference>
<dbReference type="Proteomes" id="UP001501094">
    <property type="component" value="Unassembled WGS sequence"/>
</dbReference>
<dbReference type="Pfam" id="PF01212">
    <property type="entry name" value="Beta_elim_lyase"/>
    <property type="match status" value="1"/>
</dbReference>
<evidence type="ECO:0000256" key="1">
    <source>
        <dbReference type="ARBA" id="ARBA00001933"/>
    </source>
</evidence>
<evidence type="ECO:0000256" key="3">
    <source>
        <dbReference type="ARBA" id="ARBA00022898"/>
    </source>
</evidence>
<organism evidence="5 6">
    <name type="scientific">Myceligenerans crystallogenes</name>
    <dbReference type="NCBI Taxonomy" id="316335"/>
    <lineage>
        <taxon>Bacteria</taxon>
        <taxon>Bacillati</taxon>
        <taxon>Actinomycetota</taxon>
        <taxon>Actinomycetes</taxon>
        <taxon>Micrococcales</taxon>
        <taxon>Promicromonosporaceae</taxon>
        <taxon>Myceligenerans</taxon>
    </lineage>
</organism>
<evidence type="ECO:0000313" key="6">
    <source>
        <dbReference type="Proteomes" id="UP001501094"/>
    </source>
</evidence>
<comment type="similarity">
    <text evidence="2">Belongs to the threonine aldolase family.</text>
</comment>
<sequence length="385" mass="39465">MLDFASDNHAPVHPEVMDAVVAANDGSVPAYGGDPVTARLEARVRDVLGPGATVFPVLNGTGANVISLMAAAPRWGGVVLSDVAHANTDENGAPERVGGLKLLTRSSTDGRITVDDVAAWAGDRGNPHRAQPAVLSLTQSTELGTVYAPEDLKALVAAAHELGMLVHLDGSRLANAAAFLGTGLRELTTDAGVDLLSFGAAKNGGMIGEAVVVLDAVRPDGDAAADATAGTATLAPAHPLATGGPAGGLAAAVPYLRKQTMQLASKTRFVSAQLLALLGEPGSGADPLWLRNARHSNAMAARLRAGVEALPGGVVRVVHPTEANVVFASLPRQAAAVVREQARFHDWSAGETPDRVVARWMCSWHTSEADVDAFVAAVARAAETG</sequence>
<name>A0ABN2NDU0_9MICO</name>
<gene>
    <name evidence="5" type="ORF">GCM10009751_21230</name>
</gene>
<proteinExistence type="inferred from homology"/>
<reference evidence="5 6" key="1">
    <citation type="journal article" date="2019" name="Int. J. Syst. Evol. Microbiol.">
        <title>The Global Catalogue of Microorganisms (GCM) 10K type strain sequencing project: providing services to taxonomists for standard genome sequencing and annotation.</title>
        <authorList>
            <consortium name="The Broad Institute Genomics Platform"/>
            <consortium name="The Broad Institute Genome Sequencing Center for Infectious Disease"/>
            <person name="Wu L."/>
            <person name="Ma J."/>
        </authorList>
    </citation>
    <scope>NUCLEOTIDE SEQUENCE [LARGE SCALE GENOMIC DNA]</scope>
    <source>
        <strain evidence="5 6">JCM 14326</strain>
    </source>
</reference>
<dbReference type="InterPro" id="IPR015422">
    <property type="entry name" value="PyrdxlP-dep_Trfase_small"/>
</dbReference>
<keyword evidence="6" id="KW-1185">Reference proteome</keyword>
<dbReference type="InterPro" id="IPR001597">
    <property type="entry name" value="ArAA_b-elim_lyase/Thr_aldolase"/>
</dbReference>
<comment type="caution">
    <text evidence="5">The sequence shown here is derived from an EMBL/GenBank/DDBJ whole genome shotgun (WGS) entry which is preliminary data.</text>
</comment>
<keyword evidence="3" id="KW-0663">Pyridoxal phosphate</keyword>
<dbReference type="EMBL" id="BAAANL010000004">
    <property type="protein sequence ID" value="GAA1863189.1"/>
    <property type="molecule type" value="Genomic_DNA"/>
</dbReference>
<dbReference type="Gene3D" id="3.90.1150.10">
    <property type="entry name" value="Aspartate Aminotransferase, domain 1"/>
    <property type="match status" value="1"/>
</dbReference>
<comment type="cofactor">
    <cofactor evidence="1">
        <name>pyridoxal 5'-phosphate</name>
        <dbReference type="ChEBI" id="CHEBI:597326"/>
    </cofactor>
</comment>
<dbReference type="RefSeq" id="WP_344102469.1">
    <property type="nucleotide sequence ID" value="NZ_BAAANL010000004.1"/>
</dbReference>